<evidence type="ECO:0000313" key="2">
    <source>
        <dbReference type="Proteomes" id="UP000237105"/>
    </source>
</evidence>
<reference evidence="2" key="1">
    <citation type="submission" date="2016-06" db="EMBL/GenBank/DDBJ databases">
        <title>Parallel loss of symbiosis genes in relatives of nitrogen-fixing non-legume Parasponia.</title>
        <authorList>
            <person name="Van Velzen R."/>
            <person name="Holmer R."/>
            <person name="Bu F."/>
            <person name="Rutten L."/>
            <person name="Van Zeijl A."/>
            <person name="Liu W."/>
            <person name="Santuari L."/>
            <person name="Cao Q."/>
            <person name="Sharma T."/>
            <person name="Shen D."/>
            <person name="Roswanjaya Y."/>
            <person name="Wardhani T."/>
            <person name="Kalhor M.S."/>
            <person name="Jansen J."/>
            <person name="Van den Hoogen J."/>
            <person name="Gungor B."/>
            <person name="Hartog M."/>
            <person name="Hontelez J."/>
            <person name="Verver J."/>
            <person name="Yang W.-C."/>
            <person name="Schijlen E."/>
            <person name="Repin R."/>
            <person name="Schilthuizen M."/>
            <person name="Schranz E."/>
            <person name="Heidstra R."/>
            <person name="Miyata K."/>
            <person name="Fedorova E."/>
            <person name="Kohlen W."/>
            <person name="Bisseling T."/>
            <person name="Smit S."/>
            <person name="Geurts R."/>
        </authorList>
    </citation>
    <scope>NUCLEOTIDE SEQUENCE [LARGE SCALE GENOMIC DNA]</scope>
    <source>
        <strain evidence="2">cv. WU1-14</strain>
    </source>
</reference>
<dbReference type="EMBL" id="JXTB01000001">
    <property type="protein sequence ID" value="PON80603.1"/>
    <property type="molecule type" value="Genomic_DNA"/>
</dbReference>
<dbReference type="Gene3D" id="2.40.70.10">
    <property type="entry name" value="Acid Proteases"/>
    <property type="match status" value="1"/>
</dbReference>
<dbReference type="SUPFAM" id="SSF50630">
    <property type="entry name" value="Acid proteases"/>
    <property type="match status" value="1"/>
</dbReference>
<comment type="caution">
    <text evidence="1">The sequence shown here is derived from an EMBL/GenBank/DDBJ whole genome shotgun (WGS) entry which is preliminary data.</text>
</comment>
<protein>
    <submittedName>
        <fullName evidence="1">Aspartic peptidase domain containing protein</fullName>
    </submittedName>
</protein>
<dbReference type="InterPro" id="IPR021109">
    <property type="entry name" value="Peptidase_aspartic_dom_sf"/>
</dbReference>
<organism evidence="1 2">
    <name type="scientific">Parasponia andersonii</name>
    <name type="common">Sponia andersonii</name>
    <dbReference type="NCBI Taxonomy" id="3476"/>
    <lineage>
        <taxon>Eukaryota</taxon>
        <taxon>Viridiplantae</taxon>
        <taxon>Streptophyta</taxon>
        <taxon>Embryophyta</taxon>
        <taxon>Tracheophyta</taxon>
        <taxon>Spermatophyta</taxon>
        <taxon>Magnoliopsida</taxon>
        <taxon>eudicotyledons</taxon>
        <taxon>Gunneridae</taxon>
        <taxon>Pentapetalae</taxon>
        <taxon>rosids</taxon>
        <taxon>fabids</taxon>
        <taxon>Rosales</taxon>
        <taxon>Cannabaceae</taxon>
        <taxon>Parasponia</taxon>
    </lineage>
</organism>
<dbReference type="Proteomes" id="UP000237105">
    <property type="component" value="Unassembled WGS sequence"/>
</dbReference>
<name>A0A2P5E4Z0_PARAD</name>
<proteinExistence type="predicted"/>
<evidence type="ECO:0000313" key="1">
    <source>
        <dbReference type="EMBL" id="PON80603.1"/>
    </source>
</evidence>
<accession>A0A2P5E4Z0</accession>
<dbReference type="OrthoDB" id="1072226at2759"/>
<sequence length="65" mass="7301">MGRGISNLPNITFHIGDANLVAQPESNMDDPVTTIGAYQQINHRIIYDVTRKKLQFCPEDCTQNP</sequence>
<dbReference type="AlphaFoldDB" id="A0A2P5E4Z0"/>
<keyword evidence="2" id="KW-1185">Reference proteome</keyword>
<gene>
    <name evidence="1" type="ORF">PanWU01x14_001590</name>
</gene>